<dbReference type="AlphaFoldDB" id="A0AAW1BG49"/>
<dbReference type="Pfam" id="PF10263">
    <property type="entry name" value="SprT-like"/>
    <property type="match status" value="1"/>
</dbReference>
<feature type="region of interest" description="Disordered" evidence="1">
    <location>
        <begin position="275"/>
        <end position="322"/>
    </location>
</feature>
<dbReference type="PANTHER" id="PTHR23099:SF0">
    <property type="entry name" value="GERM CELL NUCLEAR ACIDIC PROTEIN"/>
    <property type="match status" value="1"/>
</dbReference>
<dbReference type="EMBL" id="JAOTOJ010000006">
    <property type="protein sequence ID" value="KAK9400413.1"/>
    <property type="molecule type" value="Genomic_DNA"/>
</dbReference>
<evidence type="ECO:0000256" key="1">
    <source>
        <dbReference type="SAM" id="MobiDB-lite"/>
    </source>
</evidence>
<gene>
    <name evidence="3" type="ORF">NXF25_013432</name>
</gene>
<evidence type="ECO:0000313" key="3">
    <source>
        <dbReference type="EMBL" id="KAK9400413.1"/>
    </source>
</evidence>
<dbReference type="PANTHER" id="PTHR23099">
    <property type="entry name" value="TRANSCRIPTIONAL REGULATOR"/>
    <property type="match status" value="1"/>
</dbReference>
<feature type="compositionally biased region" description="Polar residues" evidence="1">
    <location>
        <begin position="237"/>
        <end position="248"/>
    </location>
</feature>
<evidence type="ECO:0000259" key="2">
    <source>
        <dbReference type="SMART" id="SM00731"/>
    </source>
</evidence>
<sequence length="584" mass="64495">MRAYLPQSPKERQRASISTYVLYTNASLFSRGTRRLRVASSAAIEAPAAEWLGAHPAQDAALPRPPPGSSHRPRGTLPPLSLWSGPRARHHHAPRREIRGRAASRSSSSSGSDDEFERFLSRMRTPRSASCCTPRRRNSRSREKCFSSPEDKYGSATKDSQLLHTAKVSGVAGRAAACSAGSFFSPLLCSDPDTEDDSVFVGGPPGSPSQLRGTSHRLPLASPRRGSAASWGRPGSSLPQEGTAQSQRQKSREAESSDEEVDSLVVRMKQRMFFPKVKRAGNQQSPREERGLGSSRESLATAAKRKGSLPSAPGIPAPGTLHFLGTSRSKALVDITQSVTRMQMRGPCRVQGCFLQELSDPESQLAKHFRSKKEELAQRLYSFYNRSVFEGKLPERMEIIWNKKMQKTAGCCVTGQVKDPETQRYAKIMLSEKVCDSADRLRDTLIHELCHAATWLIHGVRDGHGRFWNLYANKSAAIHPELPVVSRCHNYEIKYKFTYKCLQCKNTIGRHSKSLDTQRFVCALCKGQLELCQPKLKDGTPAKAPLAPFAKYVKENYGSVKQAQQGLSHGAIMRKLSADFASCA</sequence>
<reference evidence="3 4" key="1">
    <citation type="journal article" date="2024" name="Proc. Natl. Acad. Sci. U.S.A.">
        <title>The genetic regulatory architecture and epigenomic basis for age-related changes in rattlesnake venom.</title>
        <authorList>
            <person name="Hogan M.P."/>
            <person name="Holding M.L."/>
            <person name="Nystrom G.S."/>
            <person name="Colston T.J."/>
            <person name="Bartlett D.A."/>
            <person name="Mason A.J."/>
            <person name="Ellsworth S.A."/>
            <person name="Rautsaw R.M."/>
            <person name="Lawrence K.C."/>
            <person name="Strickland J.L."/>
            <person name="He B."/>
            <person name="Fraser P."/>
            <person name="Margres M.J."/>
            <person name="Gilbert D.M."/>
            <person name="Gibbs H.L."/>
            <person name="Parkinson C.L."/>
            <person name="Rokyta D.R."/>
        </authorList>
    </citation>
    <scope>NUCLEOTIDE SEQUENCE [LARGE SCALE GENOMIC DNA]</scope>
    <source>
        <strain evidence="3">DRR0105</strain>
    </source>
</reference>
<accession>A0AAW1BG49</accession>
<dbReference type="InterPro" id="IPR035240">
    <property type="entry name" value="SprT_Zn_ribbon"/>
</dbReference>
<feature type="domain" description="SprT-like" evidence="2">
    <location>
        <begin position="374"/>
        <end position="532"/>
    </location>
</feature>
<dbReference type="Proteomes" id="UP001474421">
    <property type="component" value="Unassembled WGS sequence"/>
</dbReference>
<proteinExistence type="predicted"/>
<comment type="caution">
    <text evidence="3">The sequence shown here is derived from an EMBL/GenBank/DDBJ whole genome shotgun (WGS) entry which is preliminary data.</text>
</comment>
<dbReference type="InterPro" id="IPR006640">
    <property type="entry name" value="SprT-like_domain"/>
</dbReference>
<feature type="compositionally biased region" description="Basic and acidic residues" evidence="1">
    <location>
        <begin position="140"/>
        <end position="153"/>
    </location>
</feature>
<feature type="region of interest" description="Disordered" evidence="1">
    <location>
        <begin position="195"/>
        <end position="262"/>
    </location>
</feature>
<dbReference type="SMART" id="SM00731">
    <property type="entry name" value="SprT"/>
    <property type="match status" value="1"/>
</dbReference>
<evidence type="ECO:0000313" key="4">
    <source>
        <dbReference type="Proteomes" id="UP001474421"/>
    </source>
</evidence>
<feature type="compositionally biased region" description="Low complexity" evidence="1">
    <location>
        <begin position="101"/>
        <end position="111"/>
    </location>
</feature>
<keyword evidence="4" id="KW-1185">Reference proteome</keyword>
<dbReference type="Pfam" id="PF17283">
    <property type="entry name" value="Zn_ribbon_SprT"/>
    <property type="match status" value="1"/>
</dbReference>
<feature type="region of interest" description="Disordered" evidence="1">
    <location>
        <begin position="55"/>
        <end position="157"/>
    </location>
</feature>
<organism evidence="3 4">
    <name type="scientific">Crotalus adamanteus</name>
    <name type="common">Eastern diamondback rattlesnake</name>
    <dbReference type="NCBI Taxonomy" id="8729"/>
    <lineage>
        <taxon>Eukaryota</taxon>
        <taxon>Metazoa</taxon>
        <taxon>Chordata</taxon>
        <taxon>Craniata</taxon>
        <taxon>Vertebrata</taxon>
        <taxon>Euteleostomi</taxon>
        <taxon>Lepidosauria</taxon>
        <taxon>Squamata</taxon>
        <taxon>Bifurcata</taxon>
        <taxon>Unidentata</taxon>
        <taxon>Episquamata</taxon>
        <taxon>Toxicofera</taxon>
        <taxon>Serpentes</taxon>
        <taxon>Colubroidea</taxon>
        <taxon>Viperidae</taxon>
        <taxon>Crotalinae</taxon>
        <taxon>Crotalus</taxon>
    </lineage>
</organism>
<name>A0AAW1BG49_CROAD</name>
<dbReference type="GO" id="GO:0006974">
    <property type="term" value="P:DNA damage response"/>
    <property type="evidence" value="ECO:0007669"/>
    <property type="project" value="UniProtKB-ARBA"/>
</dbReference>
<protein>
    <submittedName>
        <fullName evidence="3">Acidic repeat-containing protein</fullName>
    </submittedName>
</protein>
<dbReference type="GO" id="GO:0005634">
    <property type="term" value="C:nucleus"/>
    <property type="evidence" value="ECO:0007669"/>
    <property type="project" value="TreeGrafter"/>
</dbReference>